<protein>
    <recommendedName>
        <fullName evidence="4">TIR domain-containing protein</fullName>
    </recommendedName>
</protein>
<reference evidence="2" key="3">
    <citation type="submission" date="2023-05" db="EMBL/GenBank/DDBJ databases">
        <authorList>
            <person name="Smith C.H."/>
        </authorList>
    </citation>
    <scope>NUCLEOTIDE SEQUENCE</scope>
    <source>
        <strain evidence="2">CHS0354</strain>
        <tissue evidence="2">Mantle</tissue>
    </source>
</reference>
<reference evidence="2" key="1">
    <citation type="journal article" date="2021" name="Genome Biol. Evol.">
        <title>A High-Quality Reference Genome for a Parasitic Bivalve with Doubly Uniparental Inheritance (Bivalvia: Unionida).</title>
        <authorList>
            <person name="Smith C.H."/>
        </authorList>
    </citation>
    <scope>NUCLEOTIDE SEQUENCE</scope>
    <source>
        <strain evidence="2">CHS0354</strain>
    </source>
</reference>
<name>A0AAE0T9V5_9BIVA</name>
<dbReference type="SUPFAM" id="SSF52200">
    <property type="entry name" value="Toll/Interleukin receptor TIR domain"/>
    <property type="match status" value="1"/>
</dbReference>
<dbReference type="Gene3D" id="3.40.50.10140">
    <property type="entry name" value="Toll/interleukin-1 receptor homology (TIR) domain"/>
    <property type="match status" value="1"/>
</dbReference>
<proteinExistence type="predicted"/>
<dbReference type="Proteomes" id="UP001195483">
    <property type="component" value="Unassembled WGS sequence"/>
</dbReference>
<gene>
    <name evidence="2" type="ORF">CHS0354_019642</name>
</gene>
<dbReference type="EMBL" id="JAEAOA010001198">
    <property type="protein sequence ID" value="KAK3605965.1"/>
    <property type="molecule type" value="Genomic_DNA"/>
</dbReference>
<dbReference type="InterPro" id="IPR035897">
    <property type="entry name" value="Toll_tir_struct_dom_sf"/>
</dbReference>
<reference evidence="2" key="2">
    <citation type="journal article" date="2021" name="Genome Biol. Evol.">
        <title>Developing a high-quality reference genome for a parasitic bivalve with doubly uniparental inheritance (Bivalvia: Unionida).</title>
        <authorList>
            <person name="Smith C.H."/>
        </authorList>
    </citation>
    <scope>NUCLEOTIDE SEQUENCE</scope>
    <source>
        <strain evidence="2">CHS0354</strain>
        <tissue evidence="2">Mantle</tissue>
    </source>
</reference>
<comment type="caution">
    <text evidence="2">The sequence shown here is derived from an EMBL/GenBank/DDBJ whole genome shotgun (WGS) entry which is preliminary data.</text>
</comment>
<dbReference type="AlphaFoldDB" id="A0AAE0T9V5"/>
<evidence type="ECO:0000313" key="3">
    <source>
        <dbReference type="Proteomes" id="UP001195483"/>
    </source>
</evidence>
<organism evidence="2 3">
    <name type="scientific">Potamilus streckersoni</name>
    <dbReference type="NCBI Taxonomy" id="2493646"/>
    <lineage>
        <taxon>Eukaryota</taxon>
        <taxon>Metazoa</taxon>
        <taxon>Spiralia</taxon>
        <taxon>Lophotrochozoa</taxon>
        <taxon>Mollusca</taxon>
        <taxon>Bivalvia</taxon>
        <taxon>Autobranchia</taxon>
        <taxon>Heteroconchia</taxon>
        <taxon>Palaeoheterodonta</taxon>
        <taxon>Unionida</taxon>
        <taxon>Unionoidea</taxon>
        <taxon>Unionidae</taxon>
        <taxon>Ambleminae</taxon>
        <taxon>Lampsilini</taxon>
        <taxon>Potamilus</taxon>
    </lineage>
</organism>
<accession>A0AAE0T9V5</accession>
<sequence>MVESMPPCAKNLTTYDVLQRGEVHFSGCLIYDQGSEEVVKRFVARMNMINKSLIFFDPYNDIMWGCYEIDALSQIIEERCSGRVLLFLPQADNFTNGNMKFALQYAKQLDPDGRKRCLIPVRCYEDAFCPNLLRGIKELNMCGNTYSQKYWEQQSSQFRKSFSPNGSLRKACIQYYKSFYCTSDESIAQDGQTDEVGSCDPIVYPQTKLGETKQTTQHSLVDSAVEDITSFQIKHDCNSISYQNTSLDSRTDAAVSVHEADKQLHSKNAVESQPHIKKDKKKKKYLTSCFPLKRS</sequence>
<evidence type="ECO:0000256" key="1">
    <source>
        <dbReference type="SAM" id="MobiDB-lite"/>
    </source>
</evidence>
<feature type="region of interest" description="Disordered" evidence="1">
    <location>
        <begin position="262"/>
        <end position="283"/>
    </location>
</feature>
<keyword evidence="3" id="KW-1185">Reference proteome</keyword>
<evidence type="ECO:0000313" key="2">
    <source>
        <dbReference type="EMBL" id="KAK3605965.1"/>
    </source>
</evidence>
<evidence type="ECO:0008006" key="4">
    <source>
        <dbReference type="Google" id="ProtNLM"/>
    </source>
</evidence>